<dbReference type="PANTHER" id="PTHR43248:SF30">
    <property type="entry name" value="AB HYDROLASE-1 DOMAIN-CONTAINING PROTEIN"/>
    <property type="match status" value="1"/>
</dbReference>
<evidence type="ECO:0000313" key="6">
    <source>
        <dbReference type="Proteomes" id="UP000517916"/>
    </source>
</evidence>
<dbReference type="InterPro" id="IPR000073">
    <property type="entry name" value="AB_hydrolase_1"/>
</dbReference>
<organism evidence="5 6">
    <name type="scientific">Kutzneria viridogrisea</name>
    <dbReference type="NCBI Taxonomy" id="47990"/>
    <lineage>
        <taxon>Bacteria</taxon>
        <taxon>Bacillati</taxon>
        <taxon>Actinomycetota</taxon>
        <taxon>Actinomycetes</taxon>
        <taxon>Pseudonocardiales</taxon>
        <taxon>Pseudonocardiaceae</taxon>
        <taxon>Kutzneria</taxon>
    </lineage>
</organism>
<dbReference type="Pfam" id="PF00561">
    <property type="entry name" value="Abhydrolase_1"/>
    <property type="match status" value="1"/>
</dbReference>
<dbReference type="InterPro" id="IPR029058">
    <property type="entry name" value="AB_hydrolase_fold"/>
</dbReference>
<evidence type="ECO:0000259" key="4">
    <source>
        <dbReference type="Pfam" id="PF00561"/>
    </source>
</evidence>
<keyword evidence="3" id="KW-0732">Signal</keyword>
<name>A0ABR6BJL1_9PSEU</name>
<proteinExistence type="inferred from homology"/>
<feature type="domain" description="AB hydrolase-1" evidence="4">
    <location>
        <begin position="84"/>
        <end position="450"/>
    </location>
</feature>
<dbReference type="RefSeq" id="WP_051913033.1">
    <property type="nucleotide sequence ID" value="NZ_BAAABQ010000057.1"/>
</dbReference>
<feature type="signal peptide" evidence="3">
    <location>
        <begin position="1"/>
        <end position="27"/>
    </location>
</feature>
<accession>A0ABR6BJL1</accession>
<dbReference type="SUPFAM" id="SSF53474">
    <property type="entry name" value="alpha/beta-Hydrolases"/>
    <property type="match status" value="1"/>
</dbReference>
<evidence type="ECO:0000313" key="5">
    <source>
        <dbReference type="EMBL" id="MBA8927074.1"/>
    </source>
</evidence>
<sequence length="492" mass="52450">MTSKKMLAAALVLSAAASGAAVTPASAGTEQARTINWRPCVENAQADCGTLTVPIDWANPALGTIDLALARRKATDPAHRIGSVVVDPGGPGGPGAEWVATGSVLSEQVRQRFDVIGFDPRGVTKSHALTCDRSVLTQVPTTDPGTPQGFADLVAYNRRVAENCRHNSGPLYDHVDDLSVVRDIDAIRAAVGDRKLTYYGTSYGTLMGQQYAELFPDRVRALVLDSNMDHSLPGADFFRTEAATAEDGFTEFTKWCAANTACALHGQDLGTVFDQLRAKAERGELHLPGSSQVLTPMLLTAYTTSYLYGPDWARLANWLKSASEGGQLTASSVPDEQQPFYPQASFCSDWTPGLDSAATVAAQRRADAVQAPHLRLSGLAWRASLNCVGHPVRTTNPPHRYRTAGAPPILMVNSLHDPATPYAWAQHAASQIPSATLLTYEGWGHVAYDKSPCVAALTDQYLVTLELPAKGTRCAAVPPATTAASAPRAVQF</sequence>
<dbReference type="Proteomes" id="UP000517916">
    <property type="component" value="Unassembled WGS sequence"/>
</dbReference>
<feature type="chain" id="PRO_5046894445" evidence="3">
    <location>
        <begin position="28"/>
        <end position="492"/>
    </location>
</feature>
<reference evidence="5 6" key="1">
    <citation type="submission" date="2020-08" db="EMBL/GenBank/DDBJ databases">
        <title>Genomic Encyclopedia of Archaeal and Bacterial Type Strains, Phase II (KMG-II): from individual species to whole genera.</title>
        <authorList>
            <person name="Goeker M."/>
        </authorList>
    </citation>
    <scope>NUCLEOTIDE SEQUENCE [LARGE SCALE GENOMIC DNA]</scope>
    <source>
        <strain evidence="5 6">DSM 43850</strain>
    </source>
</reference>
<gene>
    <name evidence="5" type="ORF">BC739_004280</name>
</gene>
<comment type="caution">
    <text evidence="5">The sequence shown here is derived from an EMBL/GenBank/DDBJ whole genome shotgun (WGS) entry which is preliminary data.</text>
</comment>
<comment type="similarity">
    <text evidence="1">Belongs to the peptidase S33 family.</text>
</comment>
<keyword evidence="6" id="KW-1185">Reference proteome</keyword>
<evidence type="ECO:0000256" key="3">
    <source>
        <dbReference type="SAM" id="SignalP"/>
    </source>
</evidence>
<dbReference type="InterPro" id="IPR051601">
    <property type="entry name" value="Serine_prot/Carboxylest_S33"/>
</dbReference>
<protein>
    <submittedName>
        <fullName evidence="5">Pimeloyl-ACP methyl ester carboxylesterase</fullName>
    </submittedName>
</protein>
<evidence type="ECO:0000256" key="2">
    <source>
        <dbReference type="ARBA" id="ARBA00022801"/>
    </source>
</evidence>
<evidence type="ECO:0000256" key="1">
    <source>
        <dbReference type="ARBA" id="ARBA00010088"/>
    </source>
</evidence>
<dbReference type="Gene3D" id="3.40.50.1820">
    <property type="entry name" value="alpha/beta hydrolase"/>
    <property type="match status" value="1"/>
</dbReference>
<dbReference type="EMBL" id="JACJID010000003">
    <property type="protein sequence ID" value="MBA8927074.1"/>
    <property type="molecule type" value="Genomic_DNA"/>
</dbReference>
<dbReference type="PANTHER" id="PTHR43248">
    <property type="entry name" value="2-SUCCINYL-6-HYDROXY-2,4-CYCLOHEXADIENE-1-CARBOXYLATE SYNTHASE"/>
    <property type="match status" value="1"/>
</dbReference>
<keyword evidence="2" id="KW-0378">Hydrolase</keyword>